<dbReference type="RefSeq" id="WP_210220364.1">
    <property type="nucleotide sequence ID" value="NZ_CP072793.1"/>
</dbReference>
<name>A0A975II59_9GAMM</name>
<feature type="domain" description="YcxB-like C-terminal" evidence="2">
    <location>
        <begin position="91"/>
        <end position="149"/>
    </location>
</feature>
<dbReference type="EMBL" id="CP072793">
    <property type="protein sequence ID" value="QTR54891.1"/>
    <property type="molecule type" value="Genomic_DNA"/>
</dbReference>
<dbReference type="Pfam" id="PF14317">
    <property type="entry name" value="YcxB"/>
    <property type="match status" value="1"/>
</dbReference>
<dbReference type="KEGG" id="tun:J9260_07365"/>
<proteinExistence type="predicted"/>
<keyword evidence="4" id="KW-1185">Reference proteome</keyword>
<reference evidence="3" key="1">
    <citation type="submission" date="2021-04" db="EMBL/GenBank/DDBJ databases">
        <title>Genomics, taxonomy and metabolism of representatives of sulfur bacteria of the genus Thiothrix: Thiothrix fructosivorans QT, Thiothrix unzii A1T and three new species, Thiothrix subterranea sp. nov., Thiothrix litoralis sp. nov. and 'Candidatus Thiothrix anitrata' sp. nov.</title>
        <authorList>
            <person name="Ravin N.V."/>
            <person name="Smolyakov D."/>
            <person name="Rudenko T.S."/>
            <person name="Mardanov A.V."/>
            <person name="Beletsky A.V."/>
            <person name="Markov N.D."/>
            <person name="Fomenkov A.I."/>
            <person name="Roberts R.J."/>
            <person name="Karnachuk O.V."/>
            <person name="Novikov A."/>
            <person name="Grabovich M.Y."/>
        </authorList>
    </citation>
    <scope>NUCLEOTIDE SEQUENCE</scope>
    <source>
        <strain evidence="3">A1</strain>
    </source>
</reference>
<keyword evidence="1" id="KW-0812">Transmembrane</keyword>
<dbReference type="AlphaFoldDB" id="A0A975II59"/>
<keyword evidence="1" id="KW-1133">Transmembrane helix</keyword>
<keyword evidence="1" id="KW-0472">Membrane</keyword>
<evidence type="ECO:0000313" key="4">
    <source>
        <dbReference type="Proteomes" id="UP000672009"/>
    </source>
</evidence>
<evidence type="ECO:0000313" key="3">
    <source>
        <dbReference type="EMBL" id="QTR54891.1"/>
    </source>
</evidence>
<dbReference type="Proteomes" id="UP000672009">
    <property type="component" value="Chromosome"/>
</dbReference>
<accession>A0A975II59</accession>
<evidence type="ECO:0000256" key="1">
    <source>
        <dbReference type="SAM" id="Phobius"/>
    </source>
</evidence>
<sequence length="158" mass="17581">MSCNYKLTQPEVVRAMQLHGRGNNRTLVVLSIVGIALVLIGVLTDYKAIGFGGSIGGIIGYFAVLYLLIPFNAKRQYKQLRALKNEIHMTLSPQGIDFKSESGESKLQWDDIHKWKSANGVYLLYVTSNMFHTVPSRALPNENELSRLLTENVGARTA</sequence>
<gene>
    <name evidence="3" type="ORF">J9260_07365</name>
</gene>
<dbReference type="InterPro" id="IPR025588">
    <property type="entry name" value="YcxB-like_C"/>
</dbReference>
<evidence type="ECO:0000259" key="2">
    <source>
        <dbReference type="Pfam" id="PF14317"/>
    </source>
</evidence>
<feature type="transmembrane region" description="Helical" evidence="1">
    <location>
        <begin position="26"/>
        <end position="43"/>
    </location>
</feature>
<protein>
    <submittedName>
        <fullName evidence="3">YcxB family protein</fullName>
    </submittedName>
</protein>
<organism evidence="3 4">
    <name type="scientific">Thiothrix unzii</name>
    <dbReference type="NCBI Taxonomy" id="111769"/>
    <lineage>
        <taxon>Bacteria</taxon>
        <taxon>Pseudomonadati</taxon>
        <taxon>Pseudomonadota</taxon>
        <taxon>Gammaproteobacteria</taxon>
        <taxon>Thiotrichales</taxon>
        <taxon>Thiotrichaceae</taxon>
        <taxon>Thiothrix</taxon>
    </lineage>
</organism>
<feature type="transmembrane region" description="Helical" evidence="1">
    <location>
        <begin position="49"/>
        <end position="69"/>
    </location>
</feature>